<organism evidence="2 3">
    <name type="scientific">Forsythia ovata</name>
    <dbReference type="NCBI Taxonomy" id="205694"/>
    <lineage>
        <taxon>Eukaryota</taxon>
        <taxon>Viridiplantae</taxon>
        <taxon>Streptophyta</taxon>
        <taxon>Embryophyta</taxon>
        <taxon>Tracheophyta</taxon>
        <taxon>Spermatophyta</taxon>
        <taxon>Magnoliopsida</taxon>
        <taxon>eudicotyledons</taxon>
        <taxon>Gunneridae</taxon>
        <taxon>Pentapetalae</taxon>
        <taxon>asterids</taxon>
        <taxon>lamiids</taxon>
        <taxon>Lamiales</taxon>
        <taxon>Oleaceae</taxon>
        <taxon>Forsythieae</taxon>
        <taxon>Forsythia</taxon>
    </lineage>
</organism>
<feature type="transmembrane region" description="Helical" evidence="1">
    <location>
        <begin position="99"/>
        <end position="120"/>
    </location>
</feature>
<keyword evidence="1" id="KW-0472">Membrane</keyword>
<evidence type="ECO:0000313" key="2">
    <source>
        <dbReference type="EMBL" id="KAL2520837.1"/>
    </source>
</evidence>
<feature type="transmembrane region" description="Helical" evidence="1">
    <location>
        <begin position="51"/>
        <end position="70"/>
    </location>
</feature>
<protein>
    <submittedName>
        <fullName evidence="2">Uncharacterized protein</fullName>
    </submittedName>
</protein>
<dbReference type="Proteomes" id="UP001604277">
    <property type="component" value="Unassembled WGS sequence"/>
</dbReference>
<proteinExistence type="predicted"/>
<keyword evidence="1" id="KW-0812">Transmembrane</keyword>
<evidence type="ECO:0000256" key="1">
    <source>
        <dbReference type="SAM" id="Phobius"/>
    </source>
</evidence>
<keyword evidence="1" id="KW-1133">Transmembrane helix</keyword>
<reference evidence="3" key="1">
    <citation type="submission" date="2024-07" db="EMBL/GenBank/DDBJ databases">
        <title>Two chromosome-level genome assemblies of Korean endemic species Abeliophyllum distichum and Forsythia ovata (Oleaceae).</title>
        <authorList>
            <person name="Jang H."/>
        </authorList>
    </citation>
    <scope>NUCLEOTIDE SEQUENCE [LARGE SCALE GENOMIC DNA]</scope>
</reference>
<name>A0ABD1U744_9LAMI</name>
<gene>
    <name evidence="2" type="ORF">Fot_24760</name>
</gene>
<sequence length="230" mass="25525">MDVANKCIQWVKSILRKPFPFLDPSSPPPELAASEEGTPKPSPPQAQLLDLSIPLISFCLASATSIALLFRQIHGETPPSMHFFCLALFPYAANMLELAAIFCVATGFYLGITLFLPLSLKIASGKISVQVTNLTTDVPKEKNLGRNGRSTDWQETGRGHQWVFGENEKGNILADLQKLLVKMKIKGFILLWKKWTKLSILCGTSRVVEVSQQQFLDDNGRKGHFAQKKV</sequence>
<comment type="caution">
    <text evidence="2">The sequence shown here is derived from an EMBL/GenBank/DDBJ whole genome shotgun (WGS) entry which is preliminary data.</text>
</comment>
<dbReference type="EMBL" id="JBFOLJ010000007">
    <property type="protein sequence ID" value="KAL2520837.1"/>
    <property type="molecule type" value="Genomic_DNA"/>
</dbReference>
<accession>A0ABD1U744</accession>
<dbReference type="AlphaFoldDB" id="A0ABD1U744"/>
<evidence type="ECO:0000313" key="3">
    <source>
        <dbReference type="Proteomes" id="UP001604277"/>
    </source>
</evidence>
<keyword evidence="3" id="KW-1185">Reference proteome</keyword>